<feature type="region of interest" description="Disordered" evidence="1">
    <location>
        <begin position="103"/>
        <end position="127"/>
    </location>
</feature>
<accession>A0A0P6HJM1</accession>
<sequence length="127" mass="14425">MLHSAHTRRPLTALSASHFCTLFTQVERTDVLLSRRLANGTTAARTRDCPSPPTICYWYPFANISDNRTQTTNCRLPRNLLSFCLFHISGLYGPNCGQSTIAAKSRSQFHRRRQRQSPTLAHTSRYA</sequence>
<evidence type="ECO:0000313" key="3">
    <source>
        <dbReference type="EMBL" id="KZS15866.1"/>
    </source>
</evidence>
<dbReference type="AlphaFoldDB" id="A0A0P6HJM1"/>
<evidence type="ECO:0000313" key="4">
    <source>
        <dbReference type="Proteomes" id="UP000076858"/>
    </source>
</evidence>
<reference evidence="2" key="1">
    <citation type="submission" date="2015-10" db="EMBL/GenBank/DDBJ databases">
        <title>EvidentialGene: Evidence-directed Construction of Complete mRNA Transcriptomes without Genomes.</title>
        <authorList>
            <person name="Gilbert D.G."/>
        </authorList>
    </citation>
    <scope>NUCLEOTIDE SEQUENCE</scope>
</reference>
<proteinExistence type="predicted"/>
<dbReference type="EMBL" id="LRGB01000816">
    <property type="protein sequence ID" value="KZS15866.1"/>
    <property type="molecule type" value="Genomic_DNA"/>
</dbReference>
<keyword evidence="4" id="KW-1185">Reference proteome</keyword>
<dbReference type="Proteomes" id="UP000076858">
    <property type="component" value="Unassembled WGS sequence"/>
</dbReference>
<gene>
    <name evidence="3" type="ORF">APZ42_018494</name>
</gene>
<protein>
    <submittedName>
        <fullName evidence="2">Uncharacterized protein</fullName>
    </submittedName>
</protein>
<reference evidence="3 4" key="2">
    <citation type="submission" date="2016-03" db="EMBL/GenBank/DDBJ databases">
        <title>EvidentialGene: Evidence-directed Construction of Genes on Genomes.</title>
        <authorList>
            <person name="Gilbert D.G."/>
            <person name="Choi J.-H."/>
            <person name="Mockaitis K."/>
            <person name="Colbourne J."/>
            <person name="Pfrender M."/>
        </authorList>
    </citation>
    <scope>NUCLEOTIDE SEQUENCE [LARGE SCALE GENOMIC DNA]</scope>
    <source>
        <strain evidence="3 4">Xinb3</strain>
        <tissue evidence="3">Complete organism</tissue>
    </source>
</reference>
<feature type="compositionally biased region" description="Polar residues" evidence="1">
    <location>
        <begin position="118"/>
        <end position="127"/>
    </location>
</feature>
<evidence type="ECO:0000256" key="1">
    <source>
        <dbReference type="SAM" id="MobiDB-lite"/>
    </source>
</evidence>
<organism evidence="2">
    <name type="scientific">Daphnia magna</name>
    <dbReference type="NCBI Taxonomy" id="35525"/>
    <lineage>
        <taxon>Eukaryota</taxon>
        <taxon>Metazoa</taxon>
        <taxon>Ecdysozoa</taxon>
        <taxon>Arthropoda</taxon>
        <taxon>Crustacea</taxon>
        <taxon>Branchiopoda</taxon>
        <taxon>Diplostraca</taxon>
        <taxon>Cladocera</taxon>
        <taxon>Anomopoda</taxon>
        <taxon>Daphniidae</taxon>
        <taxon>Daphnia</taxon>
    </lineage>
</organism>
<evidence type="ECO:0000313" key="2">
    <source>
        <dbReference type="EMBL" id="JAN76426.1"/>
    </source>
</evidence>
<name>A0A0P6HJM1_9CRUS</name>
<dbReference type="EMBL" id="GDIQ01018311">
    <property type="protein sequence ID" value="JAN76426.1"/>
    <property type="molecule type" value="Transcribed_RNA"/>
</dbReference>